<dbReference type="GO" id="GO:0006629">
    <property type="term" value="P:lipid metabolic process"/>
    <property type="evidence" value="ECO:0007669"/>
    <property type="project" value="InterPro"/>
</dbReference>
<feature type="region of interest" description="Disordered" evidence="1">
    <location>
        <begin position="762"/>
        <end position="786"/>
    </location>
</feature>
<evidence type="ECO:0000313" key="5">
    <source>
        <dbReference type="Proteomes" id="UP001489004"/>
    </source>
</evidence>
<feature type="region of interest" description="Disordered" evidence="1">
    <location>
        <begin position="1"/>
        <end position="21"/>
    </location>
</feature>
<dbReference type="PANTHER" id="PTHR45856">
    <property type="entry name" value="ALPHA/BETA-HYDROLASES SUPERFAMILY PROTEIN"/>
    <property type="match status" value="1"/>
</dbReference>
<feature type="compositionally biased region" description="Low complexity" evidence="1">
    <location>
        <begin position="774"/>
        <end position="786"/>
    </location>
</feature>
<proteinExistence type="predicted"/>
<dbReference type="InterPro" id="IPR051218">
    <property type="entry name" value="Sec_MonoDiacylglyc_Lipase"/>
</dbReference>
<feature type="transmembrane region" description="Helical" evidence="2">
    <location>
        <begin position="172"/>
        <end position="197"/>
    </location>
</feature>
<reference evidence="4 5" key="1">
    <citation type="journal article" date="2024" name="Nat. Commun.">
        <title>Phylogenomics reveals the evolutionary origins of lichenization in chlorophyte algae.</title>
        <authorList>
            <person name="Puginier C."/>
            <person name="Libourel C."/>
            <person name="Otte J."/>
            <person name="Skaloud P."/>
            <person name="Haon M."/>
            <person name="Grisel S."/>
            <person name="Petersen M."/>
            <person name="Berrin J.G."/>
            <person name="Delaux P.M."/>
            <person name="Dal Grande F."/>
            <person name="Keller J."/>
        </authorList>
    </citation>
    <scope>NUCLEOTIDE SEQUENCE [LARGE SCALE GENOMIC DNA]</scope>
    <source>
        <strain evidence="4 5">SAG 2043</strain>
    </source>
</reference>
<evidence type="ECO:0000313" key="4">
    <source>
        <dbReference type="EMBL" id="KAK9814385.1"/>
    </source>
</evidence>
<feature type="domain" description="Fungal lipase-type" evidence="3">
    <location>
        <begin position="495"/>
        <end position="641"/>
    </location>
</feature>
<evidence type="ECO:0000259" key="3">
    <source>
        <dbReference type="Pfam" id="PF01764"/>
    </source>
</evidence>
<keyword evidence="2" id="KW-0812">Transmembrane</keyword>
<keyword evidence="5" id="KW-1185">Reference proteome</keyword>
<dbReference type="EMBL" id="JALJOR010000007">
    <property type="protein sequence ID" value="KAK9814385.1"/>
    <property type="molecule type" value="Genomic_DNA"/>
</dbReference>
<keyword evidence="2" id="KW-1133">Transmembrane helix</keyword>
<dbReference type="InterPro" id="IPR029058">
    <property type="entry name" value="AB_hydrolase_fold"/>
</dbReference>
<protein>
    <recommendedName>
        <fullName evidence="3">Fungal lipase-type domain-containing protein</fullName>
    </recommendedName>
</protein>
<keyword evidence="2" id="KW-0472">Membrane</keyword>
<dbReference type="SUPFAM" id="SSF53474">
    <property type="entry name" value="alpha/beta-Hydrolases"/>
    <property type="match status" value="1"/>
</dbReference>
<feature type="region of interest" description="Disordered" evidence="1">
    <location>
        <begin position="824"/>
        <end position="845"/>
    </location>
</feature>
<name>A0AAW1Q132_9CHLO</name>
<feature type="compositionally biased region" description="Polar residues" evidence="1">
    <location>
        <begin position="1"/>
        <end position="11"/>
    </location>
</feature>
<feature type="transmembrane region" description="Helical" evidence="2">
    <location>
        <begin position="98"/>
        <end position="119"/>
    </location>
</feature>
<feature type="transmembrane region" description="Helical" evidence="2">
    <location>
        <begin position="289"/>
        <end position="309"/>
    </location>
</feature>
<dbReference type="CDD" id="cd00519">
    <property type="entry name" value="Lipase_3"/>
    <property type="match status" value="1"/>
</dbReference>
<dbReference type="AlphaFoldDB" id="A0AAW1Q132"/>
<gene>
    <name evidence="4" type="ORF">WJX72_004954</name>
</gene>
<evidence type="ECO:0000256" key="2">
    <source>
        <dbReference type="SAM" id="Phobius"/>
    </source>
</evidence>
<sequence>MEAKPWQSSTGGYPMPHEADEELGSIDGHARSSAADNGDQCMDVVLQMECIAPFNAKALIVFVYAAVMVGLAALLVQFSKIMTLDPHRGPFQDLTSPIINTTVAGVCLVLLSTSMGTYVERVVRGKRLGKSWSRRRGRFASLLFVELAVQWVNVACWLIPNAWLLVHRCGYFATVLIPWAAFVRWTCWNTVLFLFLVHAHNMNPWKAARSLRRTSSGALDSIILDAPWCHHWPKLLLWGIMEGAIAVCCFMYAYGPDALRPYRISKPAGQEGNCQAWTFDCGYVPRQRALVIVMVAFAFIYFGLYLLVIRAAKLSLREKPYAEFKMDHVIVHLQMRMRATVFTFFILSITLLWLVRPACCAAFAFTWLGLLPMQVVMTAAVLAWSCLTMPQDPDATAPLVQARLSDFAWTEGEHAAKTARCPAGVQQEPMFCMARALKAHYWSGLVYHYDQAHADKGGWSIEKGLALWDLQSHELFWEMALDTKCLMGWSSHTCVMAFKGTSSITNALADLQAWRTVHPPQRGHYWLGTQPMVHAGFLKSFHVGGLNQKVVGRVVDVLRGAGADDGRLVNVFVTGHSLGGALATLAAYDIATALKAAGIRFRIACYTYGAPRTGNHAFARDYERVVPDTWSVINDQDAVAHGAKMLMLYKRAGQRVILNGVGDMLVRPTFFQASMHRVPGGSSVAHHLLTNYQKSLLAILLAQFTSKRLPGGAEGVLALAKASWTVQDMLLQRAGLLVEELEGLCRLGKFLDIKTIARLGSRPAKDTSQHGSRRSWSLSHGSGRSWSLSTSSAASDALGDAEELNIFLLSAAFRRTVVSLPHNVPCFSARPTPPKSDQGIKRIQG</sequence>
<dbReference type="PANTHER" id="PTHR45856:SF24">
    <property type="entry name" value="FUNGAL LIPASE-LIKE DOMAIN-CONTAINING PROTEIN"/>
    <property type="match status" value="1"/>
</dbReference>
<accession>A0AAW1Q132</accession>
<evidence type="ECO:0000256" key="1">
    <source>
        <dbReference type="SAM" id="MobiDB-lite"/>
    </source>
</evidence>
<dbReference type="Proteomes" id="UP001489004">
    <property type="component" value="Unassembled WGS sequence"/>
</dbReference>
<dbReference type="Gene3D" id="3.40.50.1820">
    <property type="entry name" value="alpha/beta hydrolase"/>
    <property type="match status" value="1"/>
</dbReference>
<feature type="transmembrane region" description="Helical" evidence="2">
    <location>
        <begin position="235"/>
        <end position="254"/>
    </location>
</feature>
<dbReference type="InterPro" id="IPR002921">
    <property type="entry name" value="Fungal_lipase-type"/>
</dbReference>
<comment type="caution">
    <text evidence="4">The sequence shown here is derived from an EMBL/GenBank/DDBJ whole genome shotgun (WGS) entry which is preliminary data.</text>
</comment>
<dbReference type="Pfam" id="PF01764">
    <property type="entry name" value="Lipase_3"/>
    <property type="match status" value="1"/>
</dbReference>
<organism evidence="4 5">
    <name type="scientific">[Myrmecia] bisecta</name>
    <dbReference type="NCBI Taxonomy" id="41462"/>
    <lineage>
        <taxon>Eukaryota</taxon>
        <taxon>Viridiplantae</taxon>
        <taxon>Chlorophyta</taxon>
        <taxon>core chlorophytes</taxon>
        <taxon>Trebouxiophyceae</taxon>
        <taxon>Trebouxiales</taxon>
        <taxon>Trebouxiaceae</taxon>
        <taxon>Myrmecia</taxon>
    </lineage>
</organism>
<feature type="transmembrane region" description="Helical" evidence="2">
    <location>
        <begin position="139"/>
        <end position="160"/>
    </location>
</feature>
<feature type="transmembrane region" description="Helical" evidence="2">
    <location>
        <begin position="58"/>
        <end position="78"/>
    </location>
</feature>